<evidence type="ECO:0000313" key="4">
    <source>
        <dbReference type="Proteomes" id="UP001362999"/>
    </source>
</evidence>
<reference evidence="3 4" key="1">
    <citation type="journal article" date="2024" name="J Genomics">
        <title>Draft genome sequencing and assembly of Favolaschia claudopus CIRM-BRFM 2984 isolated from oak limbs.</title>
        <authorList>
            <person name="Navarro D."/>
            <person name="Drula E."/>
            <person name="Chaduli D."/>
            <person name="Cazenave R."/>
            <person name="Ahrendt S."/>
            <person name="Wang J."/>
            <person name="Lipzen A."/>
            <person name="Daum C."/>
            <person name="Barry K."/>
            <person name="Grigoriev I.V."/>
            <person name="Favel A."/>
            <person name="Rosso M.N."/>
            <person name="Martin F."/>
        </authorList>
    </citation>
    <scope>NUCLEOTIDE SEQUENCE [LARGE SCALE GENOMIC DNA]</scope>
    <source>
        <strain evidence="3 4">CIRM-BRFM 2984</strain>
    </source>
</reference>
<feature type="compositionally biased region" description="Polar residues" evidence="1">
    <location>
        <begin position="86"/>
        <end position="95"/>
    </location>
</feature>
<proteinExistence type="predicted"/>
<dbReference type="InterPro" id="IPR036985">
    <property type="entry name" value="Transglutaminase-like_sf"/>
</dbReference>
<dbReference type="InterPro" id="IPR004583">
    <property type="entry name" value="DNA_repair_Rad4"/>
</dbReference>
<feature type="compositionally biased region" description="Basic and acidic residues" evidence="1">
    <location>
        <begin position="131"/>
        <end position="142"/>
    </location>
</feature>
<evidence type="ECO:0000259" key="2">
    <source>
        <dbReference type="Pfam" id="PF10404"/>
    </source>
</evidence>
<sequence>MNNPVSWWTREFSDFTFEGHLRNRTFEADARSMVLMDEQPDTETLRDSLDDEGQLTIRGPKSLMKHVLTKRALVISLVVKASRGNLENRNQTTRPSGIEDDVKGEGKAKAKPDSGTFTGEGQRLDGQTVPEKSEKAKGKEKAQPKIKLRKIWTEVFSRPDGRWFPVDPVAGHLQQQHPTTPHARSAAPLSDPATLPPLPHTVAHTARTYTIRLSVSVFIMALALGGGVPLGFRAYAEARSAVEAPPYGLDRMCGTSMMSRMQRSTQGDAHHDVGSGPSCIRSRAPSHLDADDSPAAAANERAWQVQRRAGNWMRGEGRQIKAGEQSLRWGKMKASTIGRMRQMQAMREGLRDRADAAGIGGLGAKKIGEEEVMQGLYALSQTELYIPDPIVDVSAHSLSLSVSM</sequence>
<feature type="region of interest" description="Disordered" evidence="1">
    <location>
        <begin position="173"/>
        <end position="199"/>
    </location>
</feature>
<dbReference type="Gene3D" id="3.90.260.10">
    <property type="entry name" value="Transglutaminase-like"/>
    <property type="match status" value="1"/>
</dbReference>
<dbReference type="GO" id="GO:0006298">
    <property type="term" value="P:mismatch repair"/>
    <property type="evidence" value="ECO:0007669"/>
    <property type="project" value="TreeGrafter"/>
</dbReference>
<feature type="domain" description="Rad4 beta-hairpin" evidence="2">
    <location>
        <begin position="309"/>
        <end position="388"/>
    </location>
</feature>
<dbReference type="GO" id="GO:0003684">
    <property type="term" value="F:damaged DNA binding"/>
    <property type="evidence" value="ECO:0007669"/>
    <property type="project" value="InterPro"/>
</dbReference>
<evidence type="ECO:0000313" key="3">
    <source>
        <dbReference type="EMBL" id="KAK7044972.1"/>
    </source>
</evidence>
<dbReference type="GO" id="GO:0005737">
    <property type="term" value="C:cytoplasm"/>
    <property type="evidence" value="ECO:0007669"/>
    <property type="project" value="TreeGrafter"/>
</dbReference>
<name>A0AAW0D145_9AGAR</name>
<gene>
    <name evidence="3" type="ORF">R3P38DRAFT_2766519</name>
</gene>
<comment type="caution">
    <text evidence="3">The sequence shown here is derived from an EMBL/GenBank/DDBJ whole genome shotgun (WGS) entry which is preliminary data.</text>
</comment>
<accession>A0AAW0D145</accession>
<dbReference type="GO" id="GO:0000111">
    <property type="term" value="C:nucleotide-excision repair factor 2 complex"/>
    <property type="evidence" value="ECO:0007669"/>
    <property type="project" value="TreeGrafter"/>
</dbReference>
<dbReference type="Proteomes" id="UP001362999">
    <property type="component" value="Unassembled WGS sequence"/>
</dbReference>
<keyword evidence="4" id="KW-1185">Reference proteome</keyword>
<organism evidence="3 4">
    <name type="scientific">Favolaschia claudopus</name>
    <dbReference type="NCBI Taxonomy" id="2862362"/>
    <lineage>
        <taxon>Eukaryota</taxon>
        <taxon>Fungi</taxon>
        <taxon>Dikarya</taxon>
        <taxon>Basidiomycota</taxon>
        <taxon>Agaricomycotina</taxon>
        <taxon>Agaricomycetes</taxon>
        <taxon>Agaricomycetidae</taxon>
        <taxon>Agaricales</taxon>
        <taxon>Marasmiineae</taxon>
        <taxon>Mycenaceae</taxon>
        <taxon>Favolaschia</taxon>
    </lineage>
</organism>
<feature type="region of interest" description="Disordered" evidence="1">
    <location>
        <begin position="86"/>
        <end position="142"/>
    </location>
</feature>
<dbReference type="EMBL" id="JAWWNJ010000011">
    <property type="protein sequence ID" value="KAK7044972.1"/>
    <property type="molecule type" value="Genomic_DNA"/>
</dbReference>
<evidence type="ECO:0000256" key="1">
    <source>
        <dbReference type="SAM" id="MobiDB-lite"/>
    </source>
</evidence>
<dbReference type="GO" id="GO:0003697">
    <property type="term" value="F:single-stranded DNA binding"/>
    <property type="evidence" value="ECO:0007669"/>
    <property type="project" value="TreeGrafter"/>
</dbReference>
<dbReference type="GO" id="GO:0071942">
    <property type="term" value="C:XPC complex"/>
    <property type="evidence" value="ECO:0007669"/>
    <property type="project" value="TreeGrafter"/>
</dbReference>
<dbReference type="InterPro" id="IPR018327">
    <property type="entry name" value="BHD_2"/>
</dbReference>
<feature type="region of interest" description="Disordered" evidence="1">
    <location>
        <begin position="267"/>
        <end position="301"/>
    </location>
</feature>
<dbReference type="Pfam" id="PF10404">
    <property type="entry name" value="BHD_2"/>
    <property type="match status" value="1"/>
</dbReference>
<feature type="compositionally biased region" description="Basic and acidic residues" evidence="1">
    <location>
        <begin position="100"/>
        <end position="112"/>
    </location>
</feature>
<dbReference type="AlphaFoldDB" id="A0AAW0D145"/>
<dbReference type="PANTHER" id="PTHR12135:SF0">
    <property type="entry name" value="DNA REPAIR PROTEIN COMPLEMENTING XP-C CELLS"/>
    <property type="match status" value="1"/>
</dbReference>
<protein>
    <recommendedName>
        <fullName evidence="2">Rad4 beta-hairpin domain-containing protein</fullName>
    </recommendedName>
</protein>
<dbReference type="GO" id="GO:0006289">
    <property type="term" value="P:nucleotide-excision repair"/>
    <property type="evidence" value="ECO:0007669"/>
    <property type="project" value="InterPro"/>
</dbReference>
<dbReference type="PANTHER" id="PTHR12135">
    <property type="entry name" value="DNA REPAIR PROTEIN XP-C / RAD4"/>
    <property type="match status" value="1"/>
</dbReference>